<dbReference type="InterPro" id="IPR005813">
    <property type="entry name" value="Ribosomal_bL20"/>
</dbReference>
<evidence type="ECO:0000256" key="6">
    <source>
        <dbReference type="ARBA" id="ARBA00035172"/>
    </source>
</evidence>
<dbReference type="GO" id="GO:0005840">
    <property type="term" value="C:ribosome"/>
    <property type="evidence" value="ECO:0007669"/>
    <property type="project" value="UniProtKB-KW"/>
</dbReference>
<dbReference type="Gene3D" id="6.10.160.10">
    <property type="match status" value="1"/>
</dbReference>
<dbReference type="STRING" id="54.SAMN02745121_00105"/>
<keyword evidence="10" id="KW-1185">Reference proteome</keyword>
<dbReference type="HAMAP" id="MF_00382">
    <property type="entry name" value="Ribosomal_bL20"/>
    <property type="match status" value="1"/>
</dbReference>
<dbReference type="Gene3D" id="1.10.1900.20">
    <property type="entry name" value="Ribosomal protein L20"/>
    <property type="match status" value="1"/>
</dbReference>
<evidence type="ECO:0000256" key="4">
    <source>
        <dbReference type="ARBA" id="ARBA00022980"/>
    </source>
</evidence>
<dbReference type="GO" id="GO:0000027">
    <property type="term" value="P:ribosomal large subunit assembly"/>
    <property type="evidence" value="ECO:0007669"/>
    <property type="project" value="UniProtKB-UniRule"/>
</dbReference>
<keyword evidence="3 7" id="KW-0694">RNA-binding</keyword>
<dbReference type="Proteomes" id="UP000199400">
    <property type="component" value="Unassembled WGS sequence"/>
</dbReference>
<dbReference type="InterPro" id="IPR049946">
    <property type="entry name" value="RIBOSOMAL_L20_CS"/>
</dbReference>
<dbReference type="PRINTS" id="PR00062">
    <property type="entry name" value="RIBOSOMALL20"/>
</dbReference>
<dbReference type="NCBIfam" id="TIGR01032">
    <property type="entry name" value="rplT_bact"/>
    <property type="match status" value="1"/>
</dbReference>
<proteinExistence type="inferred from homology"/>
<dbReference type="RefSeq" id="WP_096333202.1">
    <property type="nucleotide sequence ID" value="NZ_FOMX01000002.1"/>
</dbReference>
<keyword evidence="2 7" id="KW-0699">rRNA-binding</keyword>
<dbReference type="CDD" id="cd07026">
    <property type="entry name" value="Ribosomal_L20"/>
    <property type="match status" value="1"/>
</dbReference>
<accession>A0A1I1SQW1</accession>
<dbReference type="AlphaFoldDB" id="A0A1I1SQW1"/>
<comment type="similarity">
    <text evidence="1 7 8">Belongs to the bacterial ribosomal protein bL20 family.</text>
</comment>
<keyword evidence="4 7" id="KW-0689">Ribosomal protein</keyword>
<dbReference type="EMBL" id="FOMX01000002">
    <property type="protein sequence ID" value="SFD47098.1"/>
    <property type="molecule type" value="Genomic_DNA"/>
</dbReference>
<dbReference type="SUPFAM" id="SSF74731">
    <property type="entry name" value="Ribosomal protein L20"/>
    <property type="match status" value="1"/>
</dbReference>
<protein>
    <recommendedName>
        <fullName evidence="6 7">Large ribosomal subunit protein bL20</fullName>
    </recommendedName>
</protein>
<evidence type="ECO:0000256" key="1">
    <source>
        <dbReference type="ARBA" id="ARBA00007698"/>
    </source>
</evidence>
<dbReference type="PROSITE" id="PS00937">
    <property type="entry name" value="RIBOSOMAL_L20"/>
    <property type="match status" value="1"/>
</dbReference>
<reference evidence="10" key="1">
    <citation type="submission" date="2016-10" db="EMBL/GenBank/DDBJ databases">
        <authorList>
            <person name="Varghese N."/>
            <person name="Submissions S."/>
        </authorList>
    </citation>
    <scope>NUCLEOTIDE SEQUENCE [LARGE SCALE GENOMIC DNA]</scope>
    <source>
        <strain evidence="10">ATCC 25963</strain>
    </source>
</reference>
<evidence type="ECO:0000256" key="2">
    <source>
        <dbReference type="ARBA" id="ARBA00022730"/>
    </source>
</evidence>
<keyword evidence="5 7" id="KW-0687">Ribonucleoprotein</keyword>
<gene>
    <name evidence="7" type="primary">rplT</name>
    <name evidence="9" type="ORF">SAMN02745121_00105</name>
</gene>
<dbReference type="OrthoDB" id="9808966at2"/>
<dbReference type="GO" id="GO:1990904">
    <property type="term" value="C:ribonucleoprotein complex"/>
    <property type="evidence" value="ECO:0007669"/>
    <property type="project" value="UniProtKB-KW"/>
</dbReference>
<evidence type="ECO:0000313" key="9">
    <source>
        <dbReference type="EMBL" id="SFD47098.1"/>
    </source>
</evidence>
<comment type="function">
    <text evidence="7 8">Binds directly to 23S ribosomal RNA and is necessary for the in vitro assembly process of the 50S ribosomal subunit. It is not involved in the protein synthesizing functions of that subunit.</text>
</comment>
<dbReference type="InterPro" id="IPR035566">
    <property type="entry name" value="Ribosomal_protein_bL20_C"/>
</dbReference>
<dbReference type="GO" id="GO:0003735">
    <property type="term" value="F:structural constituent of ribosome"/>
    <property type="evidence" value="ECO:0007669"/>
    <property type="project" value="InterPro"/>
</dbReference>
<evidence type="ECO:0000256" key="7">
    <source>
        <dbReference type="HAMAP-Rule" id="MF_00382"/>
    </source>
</evidence>
<dbReference type="GO" id="GO:0006412">
    <property type="term" value="P:translation"/>
    <property type="evidence" value="ECO:0007669"/>
    <property type="project" value="InterPro"/>
</dbReference>
<dbReference type="Pfam" id="PF00453">
    <property type="entry name" value="Ribosomal_L20"/>
    <property type="match status" value="1"/>
</dbReference>
<dbReference type="GO" id="GO:0019843">
    <property type="term" value="F:rRNA binding"/>
    <property type="evidence" value="ECO:0007669"/>
    <property type="project" value="UniProtKB-UniRule"/>
</dbReference>
<organism evidence="9 10">
    <name type="scientific">Nannocystis exedens</name>
    <dbReference type="NCBI Taxonomy" id="54"/>
    <lineage>
        <taxon>Bacteria</taxon>
        <taxon>Pseudomonadati</taxon>
        <taxon>Myxococcota</taxon>
        <taxon>Polyangia</taxon>
        <taxon>Nannocystales</taxon>
        <taxon>Nannocystaceae</taxon>
        <taxon>Nannocystis</taxon>
    </lineage>
</organism>
<evidence type="ECO:0000256" key="8">
    <source>
        <dbReference type="RuleBase" id="RU000560"/>
    </source>
</evidence>
<dbReference type="FunFam" id="1.10.1900.20:FF:000001">
    <property type="entry name" value="50S ribosomal protein L20"/>
    <property type="match status" value="1"/>
</dbReference>
<sequence>MPRAKRGFKARRRRNRILKAAKGFRGGRSRMFRRALEAVHHAWMHMYTSRKGQKRVMRRLWIVRLNAAARLHGLSYSRLIEGLGKAGIVLDRKVLSDLAVFDNAAFGKVVAEARGALA</sequence>
<evidence type="ECO:0000256" key="5">
    <source>
        <dbReference type="ARBA" id="ARBA00023274"/>
    </source>
</evidence>
<evidence type="ECO:0000313" key="10">
    <source>
        <dbReference type="Proteomes" id="UP000199400"/>
    </source>
</evidence>
<evidence type="ECO:0000256" key="3">
    <source>
        <dbReference type="ARBA" id="ARBA00022884"/>
    </source>
</evidence>
<dbReference type="PANTHER" id="PTHR10986">
    <property type="entry name" value="39S RIBOSOMAL PROTEIN L20"/>
    <property type="match status" value="1"/>
</dbReference>
<name>A0A1I1SQW1_9BACT</name>